<keyword evidence="3" id="KW-1185">Reference proteome</keyword>
<dbReference type="RefSeq" id="WP_195078887.1">
    <property type="nucleotide sequence ID" value="NZ_JAYESH010000026.1"/>
</dbReference>
<accession>A0ABU6AZQ0</accession>
<proteinExistence type="predicted"/>
<dbReference type="EMBL" id="JAYKYQ010000010">
    <property type="protein sequence ID" value="MEB3512930.1"/>
    <property type="molecule type" value="Genomic_DNA"/>
</dbReference>
<reference evidence="2 3" key="1">
    <citation type="submission" date="2023-12" db="EMBL/GenBank/DDBJ databases">
        <title>novel species in genus Nocarida.</title>
        <authorList>
            <person name="Li Z."/>
        </authorList>
    </citation>
    <scope>NUCLEOTIDE SEQUENCE [LARGE SCALE GENOMIC DNA]</scope>
    <source>
        <strain evidence="2 3">CDC186</strain>
    </source>
</reference>
<comment type="caution">
    <text evidence="2">The sequence shown here is derived from an EMBL/GenBank/DDBJ whole genome shotgun (WGS) entry which is preliminary data.</text>
</comment>
<name>A0ABU6AZQ0_9NOCA</name>
<organism evidence="2 3">
    <name type="scientific">Nocardia implantans</name>
    <dbReference type="NCBI Taxonomy" id="3108168"/>
    <lineage>
        <taxon>Bacteria</taxon>
        <taxon>Bacillati</taxon>
        <taxon>Actinomycetota</taxon>
        <taxon>Actinomycetes</taxon>
        <taxon>Mycobacteriales</taxon>
        <taxon>Nocardiaceae</taxon>
        <taxon>Nocardia</taxon>
    </lineage>
</organism>
<evidence type="ECO:0000313" key="2">
    <source>
        <dbReference type="EMBL" id="MEB3512930.1"/>
    </source>
</evidence>
<feature type="region of interest" description="Disordered" evidence="1">
    <location>
        <begin position="71"/>
        <end position="103"/>
    </location>
</feature>
<gene>
    <name evidence="2" type="ORF">U3653_23110</name>
</gene>
<evidence type="ECO:0000313" key="3">
    <source>
        <dbReference type="Proteomes" id="UP001348098"/>
    </source>
</evidence>
<sequence length="103" mass="11118">MPQRENFPEPGQIMNEIASLAAATPAGITLWLLLRDPIRSSGVVAVLVAVLSKDKERRKAALQVVECLNGQSRGGQRSLARRLTRGRTPPPPPQLAGSDEPNQ</sequence>
<evidence type="ECO:0000256" key="1">
    <source>
        <dbReference type="SAM" id="MobiDB-lite"/>
    </source>
</evidence>
<dbReference type="Proteomes" id="UP001348098">
    <property type="component" value="Unassembled WGS sequence"/>
</dbReference>
<protein>
    <submittedName>
        <fullName evidence="2">Uncharacterized protein</fullName>
    </submittedName>
</protein>